<keyword evidence="2" id="KW-1185">Reference proteome</keyword>
<dbReference type="Proteomes" id="UP000184300">
    <property type="component" value="Unassembled WGS sequence"/>
</dbReference>
<dbReference type="VEuPathDB" id="FungiDB:ASPGLDRAFT_1302552"/>
<dbReference type="AlphaFoldDB" id="A0A1L9VQ15"/>
<name>A0A1L9VQ15_ASPGL</name>
<protein>
    <submittedName>
        <fullName evidence="1">Uncharacterized protein</fullName>
    </submittedName>
</protein>
<organism evidence="1 2">
    <name type="scientific">Aspergillus glaucus CBS 516.65</name>
    <dbReference type="NCBI Taxonomy" id="1160497"/>
    <lineage>
        <taxon>Eukaryota</taxon>
        <taxon>Fungi</taxon>
        <taxon>Dikarya</taxon>
        <taxon>Ascomycota</taxon>
        <taxon>Pezizomycotina</taxon>
        <taxon>Eurotiomycetes</taxon>
        <taxon>Eurotiomycetidae</taxon>
        <taxon>Eurotiales</taxon>
        <taxon>Aspergillaceae</taxon>
        <taxon>Aspergillus</taxon>
        <taxon>Aspergillus subgen. Aspergillus</taxon>
    </lineage>
</organism>
<proteinExistence type="predicted"/>
<evidence type="ECO:0000313" key="2">
    <source>
        <dbReference type="Proteomes" id="UP000184300"/>
    </source>
</evidence>
<dbReference type="RefSeq" id="XP_022402699.1">
    <property type="nucleotide sequence ID" value="XM_022540952.1"/>
</dbReference>
<evidence type="ECO:0000313" key="1">
    <source>
        <dbReference type="EMBL" id="OJJ86005.1"/>
    </source>
</evidence>
<dbReference type="EMBL" id="KV878893">
    <property type="protein sequence ID" value="OJJ86005.1"/>
    <property type="molecule type" value="Genomic_DNA"/>
</dbReference>
<accession>A0A1L9VQ15</accession>
<sequence length="100" mass="11357">MSRLRSCCNRFLVLHCPKWTCRVGEEGMCFIHTSVTIIQCIPQLFIRSFPLSGDSAVRMRGTVVQRIVSWFCPVTLFFRCHGILTMWSGVVTPSITVESS</sequence>
<gene>
    <name evidence="1" type="ORF">ASPGLDRAFT_1302552</name>
</gene>
<dbReference type="GeneID" id="34457213"/>
<reference evidence="2" key="1">
    <citation type="journal article" date="2017" name="Genome Biol.">
        <title>Comparative genomics reveals high biological diversity and specific adaptations in the industrially and medically important fungal genus Aspergillus.</title>
        <authorList>
            <person name="de Vries R.P."/>
            <person name="Riley R."/>
            <person name="Wiebenga A."/>
            <person name="Aguilar-Osorio G."/>
            <person name="Amillis S."/>
            <person name="Uchima C.A."/>
            <person name="Anderluh G."/>
            <person name="Asadollahi M."/>
            <person name="Askin M."/>
            <person name="Barry K."/>
            <person name="Battaglia E."/>
            <person name="Bayram O."/>
            <person name="Benocci T."/>
            <person name="Braus-Stromeyer S.A."/>
            <person name="Caldana C."/>
            <person name="Canovas D."/>
            <person name="Cerqueira G.C."/>
            <person name="Chen F."/>
            <person name="Chen W."/>
            <person name="Choi C."/>
            <person name="Clum A."/>
            <person name="Dos Santos R.A."/>
            <person name="Damasio A.R."/>
            <person name="Diallinas G."/>
            <person name="Emri T."/>
            <person name="Fekete E."/>
            <person name="Flipphi M."/>
            <person name="Freyberg S."/>
            <person name="Gallo A."/>
            <person name="Gournas C."/>
            <person name="Habgood R."/>
            <person name="Hainaut M."/>
            <person name="Harispe M.L."/>
            <person name="Henrissat B."/>
            <person name="Hilden K.S."/>
            <person name="Hope R."/>
            <person name="Hossain A."/>
            <person name="Karabika E."/>
            <person name="Karaffa L."/>
            <person name="Karanyi Z."/>
            <person name="Krasevec N."/>
            <person name="Kuo A."/>
            <person name="Kusch H."/>
            <person name="LaButti K."/>
            <person name="Lagendijk E.L."/>
            <person name="Lapidus A."/>
            <person name="Levasseur A."/>
            <person name="Lindquist E."/>
            <person name="Lipzen A."/>
            <person name="Logrieco A.F."/>
            <person name="MacCabe A."/>
            <person name="Maekelae M.R."/>
            <person name="Malavazi I."/>
            <person name="Melin P."/>
            <person name="Meyer V."/>
            <person name="Mielnichuk N."/>
            <person name="Miskei M."/>
            <person name="Molnar A.P."/>
            <person name="Mule G."/>
            <person name="Ngan C.Y."/>
            <person name="Orejas M."/>
            <person name="Orosz E."/>
            <person name="Ouedraogo J.P."/>
            <person name="Overkamp K.M."/>
            <person name="Park H.-S."/>
            <person name="Perrone G."/>
            <person name="Piumi F."/>
            <person name="Punt P.J."/>
            <person name="Ram A.F."/>
            <person name="Ramon A."/>
            <person name="Rauscher S."/>
            <person name="Record E."/>
            <person name="Riano-Pachon D.M."/>
            <person name="Robert V."/>
            <person name="Roehrig J."/>
            <person name="Ruller R."/>
            <person name="Salamov A."/>
            <person name="Salih N.S."/>
            <person name="Samson R.A."/>
            <person name="Sandor E."/>
            <person name="Sanguinetti M."/>
            <person name="Schuetze T."/>
            <person name="Sepcic K."/>
            <person name="Shelest E."/>
            <person name="Sherlock G."/>
            <person name="Sophianopoulou V."/>
            <person name="Squina F.M."/>
            <person name="Sun H."/>
            <person name="Susca A."/>
            <person name="Todd R.B."/>
            <person name="Tsang A."/>
            <person name="Unkles S.E."/>
            <person name="van de Wiele N."/>
            <person name="van Rossen-Uffink D."/>
            <person name="Oliveira J.V."/>
            <person name="Vesth T.C."/>
            <person name="Visser J."/>
            <person name="Yu J.-H."/>
            <person name="Zhou M."/>
            <person name="Andersen M.R."/>
            <person name="Archer D.B."/>
            <person name="Baker S.E."/>
            <person name="Benoit I."/>
            <person name="Brakhage A.A."/>
            <person name="Braus G.H."/>
            <person name="Fischer R."/>
            <person name="Frisvad J.C."/>
            <person name="Goldman G.H."/>
            <person name="Houbraken J."/>
            <person name="Oakley B."/>
            <person name="Pocsi I."/>
            <person name="Scazzocchio C."/>
            <person name="Seiboth B."/>
            <person name="vanKuyk P.A."/>
            <person name="Wortman J."/>
            <person name="Dyer P.S."/>
            <person name="Grigoriev I.V."/>
        </authorList>
    </citation>
    <scope>NUCLEOTIDE SEQUENCE [LARGE SCALE GENOMIC DNA]</scope>
    <source>
        <strain evidence="2">CBS 516.65</strain>
    </source>
</reference>